<protein>
    <recommendedName>
        <fullName evidence="1">NAD(P)-binding domain-containing protein</fullName>
    </recommendedName>
</protein>
<dbReference type="PANTHER" id="PTHR48079">
    <property type="entry name" value="PROTEIN YEEZ"/>
    <property type="match status" value="1"/>
</dbReference>
<sequence>MTRLFVIGATGYIGGSVLSYILKAFPDFEITALVRTQEKADLLKNAMHGRLTTILGGLDDLDLIEDATKNADIIINAASNNHISSLQAIKKALASKKTSTLFIHTSGAGVLADSTDPAHYNPSKEYSDVKDIDEINSLPDSQPHRPADKLVQTIQDSNPEYIKTAIVSPPTIFGIGSGFDNKTSVQIPYLVKSVVRVGHNFTVYEGNTAWSHVHIDDLAALYTLLVKKFVAKESFPSGYKGYYFAADGTPHVWKDVSVAVSKSLVAKKLLSNQRIDQLSPEEVEKQFGLPALFWGSNVKTIPDLGKSIGWKPTKSSDSEFWADIDVEIEYLQNHGLLHEERLAH</sequence>
<name>A0A9P8P3D7_9ASCO</name>
<dbReference type="InterPro" id="IPR016040">
    <property type="entry name" value="NAD(P)-bd_dom"/>
</dbReference>
<dbReference type="Pfam" id="PF13460">
    <property type="entry name" value="NAD_binding_10"/>
    <property type="match status" value="1"/>
</dbReference>
<reference evidence="2" key="1">
    <citation type="journal article" date="2021" name="Open Biol.">
        <title>Shared evolutionary footprints suggest mitochondrial oxidative damage underlies multiple complex I losses in fungi.</title>
        <authorList>
            <person name="Schikora-Tamarit M.A."/>
            <person name="Marcet-Houben M."/>
            <person name="Nosek J."/>
            <person name="Gabaldon T."/>
        </authorList>
    </citation>
    <scope>NUCLEOTIDE SEQUENCE</scope>
    <source>
        <strain evidence="2">NCAIM Y.01608</strain>
    </source>
</reference>
<dbReference type="GO" id="GO:0005737">
    <property type="term" value="C:cytoplasm"/>
    <property type="evidence" value="ECO:0007669"/>
    <property type="project" value="TreeGrafter"/>
</dbReference>
<proteinExistence type="predicted"/>
<dbReference type="Proteomes" id="UP000788993">
    <property type="component" value="Unassembled WGS sequence"/>
</dbReference>
<organism evidence="2 3">
    <name type="scientific">Ogataea polymorpha</name>
    <dbReference type="NCBI Taxonomy" id="460523"/>
    <lineage>
        <taxon>Eukaryota</taxon>
        <taxon>Fungi</taxon>
        <taxon>Dikarya</taxon>
        <taxon>Ascomycota</taxon>
        <taxon>Saccharomycotina</taxon>
        <taxon>Pichiomycetes</taxon>
        <taxon>Pichiales</taxon>
        <taxon>Pichiaceae</taxon>
        <taxon>Ogataea</taxon>
    </lineage>
</organism>
<reference evidence="2" key="2">
    <citation type="submission" date="2021-01" db="EMBL/GenBank/DDBJ databases">
        <authorList>
            <person name="Schikora-Tamarit M.A."/>
        </authorList>
    </citation>
    <scope>NUCLEOTIDE SEQUENCE</scope>
    <source>
        <strain evidence="2">NCAIM Y.01608</strain>
    </source>
</reference>
<accession>A0A9P8P3D7</accession>
<dbReference type="GO" id="GO:0004029">
    <property type="term" value="F:aldehyde dehydrogenase (NAD+) activity"/>
    <property type="evidence" value="ECO:0007669"/>
    <property type="project" value="TreeGrafter"/>
</dbReference>
<dbReference type="InterPro" id="IPR051783">
    <property type="entry name" value="NAD(P)-dependent_oxidoreduct"/>
</dbReference>
<evidence type="ECO:0000259" key="1">
    <source>
        <dbReference type="Pfam" id="PF13460"/>
    </source>
</evidence>
<dbReference type="PANTHER" id="PTHR48079:SF6">
    <property type="entry name" value="NAD(P)-BINDING DOMAIN-CONTAINING PROTEIN-RELATED"/>
    <property type="match status" value="1"/>
</dbReference>
<dbReference type="InterPro" id="IPR036291">
    <property type="entry name" value="NAD(P)-bd_dom_sf"/>
</dbReference>
<evidence type="ECO:0000313" key="2">
    <source>
        <dbReference type="EMBL" id="KAH3664457.1"/>
    </source>
</evidence>
<keyword evidence="3" id="KW-1185">Reference proteome</keyword>
<comment type="caution">
    <text evidence="2">The sequence shown here is derived from an EMBL/GenBank/DDBJ whole genome shotgun (WGS) entry which is preliminary data.</text>
</comment>
<feature type="domain" description="NAD(P)-binding" evidence="1">
    <location>
        <begin position="8"/>
        <end position="120"/>
    </location>
</feature>
<dbReference type="EMBL" id="JAEUBD010001178">
    <property type="protein sequence ID" value="KAH3664457.1"/>
    <property type="molecule type" value="Genomic_DNA"/>
</dbReference>
<evidence type="ECO:0000313" key="3">
    <source>
        <dbReference type="Proteomes" id="UP000788993"/>
    </source>
</evidence>
<gene>
    <name evidence="2" type="ORF">OGATHE_003272</name>
</gene>
<dbReference type="AlphaFoldDB" id="A0A9P8P3D7"/>
<dbReference type="Gene3D" id="3.40.50.720">
    <property type="entry name" value="NAD(P)-binding Rossmann-like Domain"/>
    <property type="match status" value="1"/>
</dbReference>
<dbReference type="SUPFAM" id="SSF51735">
    <property type="entry name" value="NAD(P)-binding Rossmann-fold domains"/>
    <property type="match status" value="1"/>
</dbReference>